<protein>
    <submittedName>
        <fullName evidence="2">IS3 family transposase</fullName>
    </submittedName>
</protein>
<dbReference type="Pfam" id="PF13276">
    <property type="entry name" value="HTH_21"/>
    <property type="match status" value="1"/>
</dbReference>
<keyword evidence="3" id="KW-1185">Reference proteome</keyword>
<dbReference type="PANTHER" id="PTHR46889:SF4">
    <property type="entry name" value="TRANSPOSASE INSO FOR INSERTION SEQUENCE ELEMENT IS911B-RELATED"/>
    <property type="match status" value="1"/>
</dbReference>
<proteinExistence type="predicted"/>
<evidence type="ECO:0000259" key="1">
    <source>
        <dbReference type="Pfam" id="PF13276"/>
    </source>
</evidence>
<gene>
    <name evidence="2" type="ORF">KL859_31375</name>
</gene>
<dbReference type="InterPro" id="IPR050900">
    <property type="entry name" value="Transposase_IS3/IS150/IS904"/>
</dbReference>
<name>A0ABS6HXH9_MYCGD</name>
<dbReference type="PANTHER" id="PTHR46889">
    <property type="entry name" value="TRANSPOSASE INSF FOR INSERTION SEQUENCE IS3B-RELATED"/>
    <property type="match status" value="1"/>
</dbReference>
<evidence type="ECO:0000313" key="2">
    <source>
        <dbReference type="EMBL" id="MBU8827361.1"/>
    </source>
</evidence>
<feature type="domain" description="HTH-like" evidence="1">
    <location>
        <begin position="50"/>
        <end position="106"/>
    </location>
</feature>
<evidence type="ECO:0000313" key="3">
    <source>
        <dbReference type="Proteomes" id="UP000696413"/>
    </source>
</evidence>
<organism evidence="2 3">
    <name type="scientific">Mycolicibacterium goodii</name>
    <name type="common">Mycobacterium goodii</name>
    <dbReference type="NCBI Taxonomy" id="134601"/>
    <lineage>
        <taxon>Bacteria</taxon>
        <taxon>Bacillati</taxon>
        <taxon>Actinomycetota</taxon>
        <taxon>Actinomycetes</taxon>
        <taxon>Mycobacteriales</taxon>
        <taxon>Mycobacteriaceae</taxon>
        <taxon>Mycolicibacterium</taxon>
    </lineage>
</organism>
<accession>A0ABS6HXH9</accession>
<dbReference type="Proteomes" id="UP000696413">
    <property type="component" value="Unassembled WGS sequence"/>
</dbReference>
<dbReference type="InterPro" id="IPR025948">
    <property type="entry name" value="HTH-like_dom"/>
</dbReference>
<reference evidence="2 3" key="1">
    <citation type="submission" date="2021-05" db="EMBL/GenBank/DDBJ databases">
        <title>Draft Genome Sequences of Clinical Respiratory Isolates of Mycobacterium goodii Recovered in Ireland.</title>
        <authorList>
            <person name="Flanagan P.R."/>
            <person name="Mok S."/>
            <person name="Roycroft E."/>
            <person name="Rogers T.R."/>
            <person name="Fitzgibbon M."/>
        </authorList>
    </citation>
    <scope>NUCLEOTIDE SEQUENCE [LARGE SCALE GENOMIC DNA]</scope>
    <source>
        <strain evidence="2 3">14IE55</strain>
    </source>
</reference>
<comment type="caution">
    <text evidence="2">The sequence shown here is derived from an EMBL/GenBank/DDBJ whole genome shotgun (WGS) entry which is preliminary data.</text>
</comment>
<dbReference type="EMBL" id="JAHBOM010000041">
    <property type="protein sequence ID" value="MBU8827361.1"/>
    <property type="molecule type" value="Genomic_DNA"/>
</dbReference>
<sequence>MIFDYIDTHKQEYGVEPICRVLSAHGCKIAPSTYYDACARRSQPSKRQVRDEELKVEIARVHRENYAVYGARKVWLQCRREGVEVARCTVERLMAELGLHGARRGRVKRTTIADPQAARPDDLVGRHFPRGHCPFPGVLSPERIDAGLQVPGAFCLCITPRGRVSRRHRIP</sequence>